<evidence type="ECO:0000256" key="1">
    <source>
        <dbReference type="SAM" id="MobiDB-lite"/>
    </source>
</evidence>
<accession>A0ABS3XED4</accession>
<feature type="transmembrane region" description="Helical" evidence="2">
    <location>
        <begin position="81"/>
        <end position="105"/>
    </location>
</feature>
<gene>
    <name evidence="3" type="ORF">ITI46_19070</name>
</gene>
<feature type="region of interest" description="Disordered" evidence="1">
    <location>
        <begin position="46"/>
        <end position="65"/>
    </location>
</feature>
<dbReference type="RefSeq" id="WP_209240859.1">
    <property type="nucleotide sequence ID" value="NZ_JADKMA010000093.1"/>
</dbReference>
<feature type="transmembrane region" description="Helical" evidence="2">
    <location>
        <begin position="125"/>
        <end position="145"/>
    </location>
</feature>
<organism evidence="3 4">
    <name type="scientific">Streptomyces oryzae</name>
    <dbReference type="NCBI Taxonomy" id="1434886"/>
    <lineage>
        <taxon>Bacteria</taxon>
        <taxon>Bacillati</taxon>
        <taxon>Actinomycetota</taxon>
        <taxon>Actinomycetes</taxon>
        <taxon>Kitasatosporales</taxon>
        <taxon>Streptomycetaceae</taxon>
        <taxon>Streptomyces</taxon>
    </lineage>
</organism>
<keyword evidence="4" id="KW-1185">Reference proteome</keyword>
<comment type="caution">
    <text evidence="3">The sequence shown here is derived from an EMBL/GenBank/DDBJ whole genome shotgun (WGS) entry which is preliminary data.</text>
</comment>
<dbReference type="EMBL" id="JADKMA010000093">
    <property type="protein sequence ID" value="MBO8193745.1"/>
    <property type="molecule type" value="Genomic_DNA"/>
</dbReference>
<keyword evidence="2" id="KW-0472">Membrane</keyword>
<reference evidence="3 4" key="1">
    <citation type="submission" date="2020-11" db="EMBL/GenBank/DDBJ databases">
        <title>Streptomyces spirodelae sp. nov., isolated from duckweed.</title>
        <authorList>
            <person name="Saimee Y."/>
            <person name="Duangmal K."/>
        </authorList>
    </citation>
    <scope>NUCLEOTIDE SEQUENCE [LARGE SCALE GENOMIC DNA]</scope>
    <source>
        <strain evidence="3 4">S16-07</strain>
    </source>
</reference>
<evidence type="ECO:0000313" key="3">
    <source>
        <dbReference type="EMBL" id="MBO8193745.1"/>
    </source>
</evidence>
<keyword evidence="2" id="KW-0812">Transmembrane</keyword>
<proteinExistence type="predicted"/>
<keyword evidence="2" id="KW-1133">Transmembrane helix</keyword>
<sequence>MPDPVFPLPPDERLPSPGTYNAIGATLLHNSGQCLLTMLRCCGSSTGGIGGRSREPAGSKPGRMRRAEGGFREVAASTLPIAYLVAFLAFWVGCAVFAVALAVGGYPDNLDPEPNFVAVTLLHPLALFAGPPVVAGAVAFWAFAVRRRR</sequence>
<protein>
    <submittedName>
        <fullName evidence="3">Uncharacterized protein</fullName>
    </submittedName>
</protein>
<name>A0ABS3XED4_9ACTN</name>
<evidence type="ECO:0000313" key="4">
    <source>
        <dbReference type="Proteomes" id="UP001519064"/>
    </source>
</evidence>
<dbReference type="Proteomes" id="UP001519064">
    <property type="component" value="Unassembled WGS sequence"/>
</dbReference>
<evidence type="ECO:0000256" key="2">
    <source>
        <dbReference type="SAM" id="Phobius"/>
    </source>
</evidence>